<dbReference type="GO" id="GO:0004190">
    <property type="term" value="F:aspartic-type endopeptidase activity"/>
    <property type="evidence" value="ECO:0007669"/>
    <property type="project" value="InterPro"/>
</dbReference>
<evidence type="ECO:0000256" key="1">
    <source>
        <dbReference type="ARBA" id="ARBA00007447"/>
    </source>
</evidence>
<sequence length="827" mass="91614">MASLEAHRLIGTPGRWLTAGDFVSTDGCAAHELGLLGFPRAWPSAYYENQALRSLLGKKGVCRAGRVAVVGDASSEVAQYTHQIDKASLLPWQGPVNADRMQLATQLKVVEGWAVFERLELPCGESFVAMKYAWNVLPDGRWVDFSPWPSSWDQILLAESSQVQVAQKALQSSDWQLAQRLQKLHQMPVDSLQDNVLELPQDSKAGGIKNEMDVLKEELARALEEADAACLKLRMTEAKVAHLRQSQDMAPAVCKKPPTWGEQCVSVGALVEVQGAKAGKRFPCSVSISELSALVFTPDSSDLFVRTIPPDPRSDVRLLFGNAAGCIGLQQVFPISQSLRCSLPFGPFFFGLSRRHLRQASKMLWFWVLFVREIYASDVDGVETARLYGNVNKYAYYFIDLMVGTPPQLTSVIVDTGSHLLAFPCGGCEQCGHHLEPAVDISKSSTAHWQHCNEVTRNEHCQCSQDNRCKYSETYSEGSAISGHWFKDQVRIGDSFQNNTPVEVKMGCHDSENKLFYTQQANGIMGLAPVMPAAWAPNEAAEPPEILSYLFRHKKHIDHRIFSLCVGEWGGLLTVGGSSNAYHTGGITWMKVTTLGYYVVHPISFHVDSLMVAASPHEYGKTIVDSGTTLTYIPKAMFNRLLLNIDTFCGTHHSCAAEKDQTNKNCWRMNDANGSPDETFPTLHLSFQGAGAGDQIVPWKPRSYMSERGYGIWCLSIAASSNHDTILGISWMLHRDTIFDMGSRRLGMASAHCPNHQKVPTTLWERLTALGHLGLSDAKHRPWSILSLMVLVVLVTAVAIRPSRQLRRLFLPDDKAVRQTDTEALLA</sequence>
<protein>
    <submittedName>
        <fullName evidence="9">Pentatricopeptide repeat-containing protein, chloroplastic</fullName>
    </submittedName>
</protein>
<feature type="domain" description="Peptidase A1" evidence="7">
    <location>
        <begin position="397"/>
        <end position="749"/>
    </location>
</feature>
<dbReference type="InterPro" id="IPR033121">
    <property type="entry name" value="PEPTIDASE_A1"/>
</dbReference>
<dbReference type="PROSITE" id="PS51767">
    <property type="entry name" value="PEPTIDASE_A1"/>
    <property type="match status" value="1"/>
</dbReference>
<dbReference type="PANTHER" id="PTHR13683">
    <property type="entry name" value="ASPARTYL PROTEASES"/>
    <property type="match status" value="1"/>
</dbReference>
<name>A0A9P1M116_9DINO</name>
<comment type="similarity">
    <text evidence="1">Belongs to the peptidase A1 family.</text>
</comment>
<keyword evidence="5" id="KW-0175">Coiled coil</keyword>
<evidence type="ECO:0000259" key="7">
    <source>
        <dbReference type="PROSITE" id="PS51767"/>
    </source>
</evidence>
<dbReference type="Gene3D" id="2.40.70.10">
    <property type="entry name" value="Acid Proteases"/>
    <property type="match status" value="2"/>
</dbReference>
<evidence type="ECO:0000313" key="8">
    <source>
        <dbReference type="EMBL" id="CAI4018576.1"/>
    </source>
</evidence>
<proteinExistence type="inferred from homology"/>
<evidence type="ECO:0000313" key="9">
    <source>
        <dbReference type="EMBL" id="CAL4805888.1"/>
    </source>
</evidence>
<dbReference type="InterPro" id="IPR001461">
    <property type="entry name" value="Aspartic_peptidase_A1"/>
</dbReference>
<dbReference type="SUPFAM" id="SSF50630">
    <property type="entry name" value="Acid proteases"/>
    <property type="match status" value="1"/>
</dbReference>
<accession>A0A9P1M116</accession>
<comment type="caution">
    <text evidence="8">The sequence shown here is derived from an EMBL/GenBank/DDBJ whole genome shotgun (WGS) entry which is preliminary data.</text>
</comment>
<evidence type="ECO:0000313" key="10">
    <source>
        <dbReference type="Proteomes" id="UP001152797"/>
    </source>
</evidence>
<organism evidence="8">
    <name type="scientific">Cladocopium goreaui</name>
    <dbReference type="NCBI Taxonomy" id="2562237"/>
    <lineage>
        <taxon>Eukaryota</taxon>
        <taxon>Sar</taxon>
        <taxon>Alveolata</taxon>
        <taxon>Dinophyceae</taxon>
        <taxon>Suessiales</taxon>
        <taxon>Symbiodiniaceae</taxon>
        <taxon>Cladocopium</taxon>
    </lineage>
</organism>
<keyword evidence="3" id="KW-0732">Signal</keyword>
<feature type="coiled-coil region" evidence="5">
    <location>
        <begin position="205"/>
        <end position="232"/>
    </location>
</feature>
<reference evidence="8" key="1">
    <citation type="submission" date="2022-10" db="EMBL/GenBank/DDBJ databases">
        <authorList>
            <person name="Chen Y."/>
            <person name="Dougan E. K."/>
            <person name="Chan C."/>
            <person name="Rhodes N."/>
            <person name="Thang M."/>
        </authorList>
    </citation>
    <scope>NUCLEOTIDE SEQUENCE</scope>
</reference>
<reference evidence="9 10" key="2">
    <citation type="submission" date="2024-05" db="EMBL/GenBank/DDBJ databases">
        <authorList>
            <person name="Chen Y."/>
            <person name="Shah S."/>
            <person name="Dougan E. K."/>
            <person name="Thang M."/>
            <person name="Chan C."/>
        </authorList>
    </citation>
    <scope>NUCLEOTIDE SEQUENCE [LARGE SCALE GENOMIC DNA]</scope>
</reference>
<keyword evidence="6" id="KW-0812">Transmembrane</keyword>
<dbReference type="AlphaFoldDB" id="A0A9P1M116"/>
<dbReference type="GO" id="GO:0006508">
    <property type="term" value="P:proteolysis"/>
    <property type="evidence" value="ECO:0007669"/>
    <property type="project" value="UniProtKB-KW"/>
</dbReference>
<dbReference type="Pfam" id="PF00026">
    <property type="entry name" value="Asp"/>
    <property type="match status" value="1"/>
</dbReference>
<dbReference type="EMBL" id="CAMXCT020006701">
    <property type="protein sequence ID" value="CAL1171951.1"/>
    <property type="molecule type" value="Genomic_DNA"/>
</dbReference>
<dbReference type="InterPro" id="IPR021109">
    <property type="entry name" value="Peptidase_aspartic_dom_sf"/>
</dbReference>
<dbReference type="EMBL" id="CAMXCT010006701">
    <property type="protein sequence ID" value="CAI4018576.1"/>
    <property type="molecule type" value="Genomic_DNA"/>
</dbReference>
<evidence type="ECO:0000256" key="3">
    <source>
        <dbReference type="ARBA" id="ARBA00022729"/>
    </source>
</evidence>
<dbReference type="PANTHER" id="PTHR13683:SF375">
    <property type="entry name" value="PEPTIDASE A1 DOMAIN-CONTAINING PROTEIN"/>
    <property type="match status" value="1"/>
</dbReference>
<dbReference type="OrthoDB" id="2747330at2759"/>
<evidence type="ECO:0000256" key="5">
    <source>
        <dbReference type="SAM" id="Coils"/>
    </source>
</evidence>
<dbReference type="EMBL" id="CAMXCT030006701">
    <property type="protein sequence ID" value="CAL4805888.1"/>
    <property type="molecule type" value="Genomic_DNA"/>
</dbReference>
<gene>
    <name evidence="8" type="ORF">C1SCF055_LOCUS43128</name>
</gene>
<keyword evidence="2" id="KW-0645">Protease</keyword>
<keyword evidence="6" id="KW-0472">Membrane</keyword>
<keyword evidence="4" id="KW-0378">Hydrolase</keyword>
<evidence type="ECO:0000256" key="6">
    <source>
        <dbReference type="SAM" id="Phobius"/>
    </source>
</evidence>
<keyword evidence="10" id="KW-1185">Reference proteome</keyword>
<evidence type="ECO:0000256" key="4">
    <source>
        <dbReference type="ARBA" id="ARBA00022801"/>
    </source>
</evidence>
<keyword evidence="6" id="KW-1133">Transmembrane helix</keyword>
<feature type="transmembrane region" description="Helical" evidence="6">
    <location>
        <begin position="783"/>
        <end position="800"/>
    </location>
</feature>
<evidence type="ECO:0000256" key="2">
    <source>
        <dbReference type="ARBA" id="ARBA00022670"/>
    </source>
</evidence>
<dbReference type="Proteomes" id="UP001152797">
    <property type="component" value="Unassembled WGS sequence"/>
</dbReference>
<dbReference type="PRINTS" id="PR00792">
    <property type="entry name" value="PEPSIN"/>
</dbReference>